<name>A0A0D7BTN8_9AGAR</name>
<evidence type="ECO:0000256" key="1">
    <source>
        <dbReference type="ARBA" id="ARBA00004567"/>
    </source>
</evidence>
<evidence type="ECO:0008006" key="11">
    <source>
        <dbReference type="Google" id="ProtNLM"/>
    </source>
</evidence>
<comment type="subcellular location">
    <subcellularLocation>
        <location evidence="1">Nucleus</location>
        <location evidence="1">Nuclear pore complex</location>
    </subcellularLocation>
</comment>
<dbReference type="AlphaFoldDB" id="A0A0D7BTN8"/>
<evidence type="ECO:0000256" key="7">
    <source>
        <dbReference type="ARBA" id="ARBA00023242"/>
    </source>
</evidence>
<dbReference type="Proteomes" id="UP000054007">
    <property type="component" value="Unassembled WGS sequence"/>
</dbReference>
<evidence type="ECO:0000256" key="6">
    <source>
        <dbReference type="ARBA" id="ARBA00023132"/>
    </source>
</evidence>
<evidence type="ECO:0000313" key="10">
    <source>
        <dbReference type="Proteomes" id="UP000054007"/>
    </source>
</evidence>
<proteinExistence type="predicted"/>
<keyword evidence="3" id="KW-0509">mRNA transport</keyword>
<evidence type="ECO:0000256" key="5">
    <source>
        <dbReference type="ARBA" id="ARBA00023010"/>
    </source>
</evidence>
<evidence type="ECO:0000256" key="8">
    <source>
        <dbReference type="SAM" id="Coils"/>
    </source>
</evidence>
<dbReference type="OrthoDB" id="341482at2759"/>
<reference evidence="9 10" key="1">
    <citation type="journal article" date="2015" name="Fungal Genet. Biol.">
        <title>Evolution of novel wood decay mechanisms in Agaricales revealed by the genome sequences of Fistulina hepatica and Cylindrobasidium torrendii.</title>
        <authorList>
            <person name="Floudas D."/>
            <person name="Held B.W."/>
            <person name="Riley R."/>
            <person name="Nagy L.G."/>
            <person name="Koehler G."/>
            <person name="Ransdell A.S."/>
            <person name="Younus H."/>
            <person name="Chow J."/>
            <person name="Chiniquy J."/>
            <person name="Lipzen A."/>
            <person name="Tritt A."/>
            <person name="Sun H."/>
            <person name="Haridas S."/>
            <person name="LaButti K."/>
            <person name="Ohm R.A."/>
            <person name="Kues U."/>
            <person name="Blanchette R.A."/>
            <person name="Grigoriev I.V."/>
            <person name="Minto R.E."/>
            <person name="Hibbett D.S."/>
        </authorList>
    </citation>
    <scope>NUCLEOTIDE SEQUENCE [LARGE SCALE GENOMIC DNA]</scope>
    <source>
        <strain evidence="9 10">FP15055 ss-10</strain>
    </source>
</reference>
<keyword evidence="2" id="KW-0813">Transport</keyword>
<dbReference type="GO" id="GO:0006606">
    <property type="term" value="P:protein import into nucleus"/>
    <property type="evidence" value="ECO:0007669"/>
    <property type="project" value="TreeGrafter"/>
</dbReference>
<evidence type="ECO:0000256" key="4">
    <source>
        <dbReference type="ARBA" id="ARBA00022927"/>
    </source>
</evidence>
<protein>
    <recommendedName>
        <fullName evidence="11">Nucleoporin nup82</fullName>
    </recommendedName>
</protein>
<keyword evidence="10" id="KW-1185">Reference proteome</keyword>
<evidence type="ECO:0000256" key="3">
    <source>
        <dbReference type="ARBA" id="ARBA00022816"/>
    </source>
</evidence>
<evidence type="ECO:0000256" key="2">
    <source>
        <dbReference type="ARBA" id="ARBA00022448"/>
    </source>
</evidence>
<dbReference type="Pfam" id="PF10168">
    <property type="entry name" value="Nup88"/>
    <property type="match status" value="2"/>
</dbReference>
<dbReference type="GO" id="GO:0005643">
    <property type="term" value="C:nuclear pore"/>
    <property type="evidence" value="ECO:0007669"/>
    <property type="project" value="UniProtKB-SubCell"/>
</dbReference>
<accession>A0A0D7BTN8</accession>
<dbReference type="GO" id="GO:0006406">
    <property type="term" value="P:mRNA export from nucleus"/>
    <property type="evidence" value="ECO:0007669"/>
    <property type="project" value="TreeGrafter"/>
</dbReference>
<dbReference type="InterPro" id="IPR037700">
    <property type="entry name" value="NUP88/NUP82"/>
</dbReference>
<dbReference type="InterPro" id="IPR019321">
    <property type="entry name" value="Nucleoporin_Nup88"/>
</dbReference>
<keyword evidence="8" id="KW-0175">Coiled coil</keyword>
<gene>
    <name evidence="9" type="ORF">CYLTODRAFT_193304</name>
</gene>
<dbReference type="PANTHER" id="PTHR13257">
    <property type="entry name" value="NUCLEOPORIN NUP84-RELATED"/>
    <property type="match status" value="1"/>
</dbReference>
<dbReference type="GO" id="GO:0017056">
    <property type="term" value="F:structural constituent of nuclear pore"/>
    <property type="evidence" value="ECO:0007669"/>
    <property type="project" value="InterPro"/>
</dbReference>
<dbReference type="STRING" id="1314674.A0A0D7BTN8"/>
<feature type="coiled-coil region" evidence="8">
    <location>
        <begin position="692"/>
        <end position="719"/>
    </location>
</feature>
<keyword evidence="4" id="KW-0653">Protein transport</keyword>
<dbReference type="EMBL" id="KN880434">
    <property type="protein sequence ID" value="KIY73757.1"/>
    <property type="molecule type" value="Genomic_DNA"/>
</dbReference>
<keyword evidence="6" id="KW-0906">Nuclear pore complex</keyword>
<dbReference type="GO" id="GO:0000056">
    <property type="term" value="P:ribosomal small subunit export from nucleus"/>
    <property type="evidence" value="ECO:0007669"/>
    <property type="project" value="InterPro"/>
</dbReference>
<sequence length="862" mass="94887">MSMDALSSHPIFSLPNAFPGRLDASGSQSILELSTNTISRFTESESYSQDEILASGKRQVMLLRDSDLIVAVGKEIRMTSLGDTKSKGDLQYKTLWVPNVQFDIHQIALNPTGKLLAVAGATQVAIIVLPRPGFSRLVPEKLDCKAVQIGQNTHATRSSPAVAKVDWHPWGDAGTTLLVLTVDGRIREYDISVDAEEPQQILSFVPERPRRRGFSAASADTDDYEAASFTLGKGRGDWGPLTIYGVMKSGDIYAICPYLPRNASVPSSYVRSLECFIQAKRTLLDEGGVSTIGVTYDYQQKYVDALKKQLPVETNIDEAASVNIRVHPPRTVKASPSRQGPLVLTPQPPMLEDSPGGNATDIVYVTFSDDAPSGYDEDGTETGHLGIVVVSFQDGRVDVCLDVEKVEARWDTNRMRADDPPMLAVFETIDLGLISQLLNSVFPNAEAEHPSILKLLQVNHPVFVIDPMHDDTLYLYHAFGVHVVHLGPVMDSLTRALKDESQGALTVELEKNTGAAVQLLLSTYSMDRQCSNPVIAVTLPDNVYISYSILVLTSAMRVVPLTLNLRTEASSLAPISTPGAAYPATPEPTGSASTPSTIIKQKWLKPVDGPKPYVSLISEPFKIPAVLSRHGLPSNEVLALPKPSNPSQPFMLTPETLRYLATVVTKLQSQIRDVELGSEETMNRMRLQRGEMARLCDKARELQGRVDALRNKKRQETEERVKNIREGHAALMAKANRTLQSMIDNASPELSEEEKKWFDELKRIKRDVEGASKHDELALGNRVATMYREYKRILPELQVMLEKEKAWKAKNGDSAWLGPHEAFEIGKRTNSDASRINALGDSVEDLAKKLDVTLSPRPLGPT</sequence>
<keyword evidence="7" id="KW-0539">Nucleus</keyword>
<evidence type="ECO:0000313" key="9">
    <source>
        <dbReference type="EMBL" id="KIY73757.1"/>
    </source>
</evidence>
<dbReference type="PANTHER" id="PTHR13257:SF0">
    <property type="entry name" value="NUCLEAR PORE COMPLEX PROTEIN NUP88"/>
    <property type="match status" value="1"/>
</dbReference>
<organism evidence="9 10">
    <name type="scientific">Cylindrobasidium torrendii FP15055 ss-10</name>
    <dbReference type="NCBI Taxonomy" id="1314674"/>
    <lineage>
        <taxon>Eukaryota</taxon>
        <taxon>Fungi</taxon>
        <taxon>Dikarya</taxon>
        <taxon>Basidiomycota</taxon>
        <taxon>Agaricomycotina</taxon>
        <taxon>Agaricomycetes</taxon>
        <taxon>Agaricomycetidae</taxon>
        <taxon>Agaricales</taxon>
        <taxon>Marasmiineae</taxon>
        <taxon>Physalacriaceae</taxon>
        <taxon>Cylindrobasidium</taxon>
    </lineage>
</organism>
<keyword evidence="5" id="KW-0811">Translocation</keyword>
<dbReference type="GO" id="GO:0000055">
    <property type="term" value="P:ribosomal large subunit export from nucleus"/>
    <property type="evidence" value="ECO:0007669"/>
    <property type="project" value="InterPro"/>
</dbReference>